<dbReference type="InterPro" id="IPR036291">
    <property type="entry name" value="NAD(P)-bd_dom_sf"/>
</dbReference>
<evidence type="ECO:0000256" key="2">
    <source>
        <dbReference type="ARBA" id="ARBA00023027"/>
    </source>
</evidence>
<comment type="similarity">
    <text evidence="3">Belongs to the UDP-glucose/GDP-mannose dehydrogenase family.</text>
</comment>
<dbReference type="SUPFAM" id="SSF51735">
    <property type="entry name" value="NAD(P)-binding Rossmann-fold domains"/>
    <property type="match status" value="1"/>
</dbReference>
<feature type="domain" description="UDP-glucose/GDP-mannose dehydrogenase C-terminal" evidence="4">
    <location>
        <begin position="320"/>
        <end position="419"/>
    </location>
</feature>
<evidence type="ECO:0000259" key="4">
    <source>
        <dbReference type="SMART" id="SM00984"/>
    </source>
</evidence>
<evidence type="ECO:0000313" key="5">
    <source>
        <dbReference type="EMBL" id="TEB09529.1"/>
    </source>
</evidence>
<dbReference type="GO" id="GO:0051287">
    <property type="term" value="F:NAD binding"/>
    <property type="evidence" value="ECO:0007669"/>
    <property type="project" value="InterPro"/>
</dbReference>
<keyword evidence="6" id="KW-1185">Reference proteome</keyword>
<keyword evidence="1 5" id="KW-0560">Oxidoreductase</keyword>
<dbReference type="Gene3D" id="1.20.5.100">
    <property type="entry name" value="Cytochrome c1, transmembrane anchor, C-terminal"/>
    <property type="match status" value="1"/>
</dbReference>
<gene>
    <name evidence="5" type="primary">wecC</name>
    <name evidence="5" type="ORF">Pmgp_03074</name>
</gene>
<dbReference type="InterPro" id="IPR008927">
    <property type="entry name" value="6-PGluconate_DH-like_C_sf"/>
</dbReference>
<dbReference type="SMART" id="SM00984">
    <property type="entry name" value="UDPG_MGDP_dh_C"/>
    <property type="match status" value="1"/>
</dbReference>
<proteinExistence type="inferred from homology"/>
<dbReference type="InterPro" id="IPR036220">
    <property type="entry name" value="UDP-Glc/GDP-Man_DH_C_sf"/>
</dbReference>
<dbReference type="GO" id="GO:0089714">
    <property type="term" value="F:UDP-N-acetyl-D-mannosamine dehydrogenase activity"/>
    <property type="evidence" value="ECO:0007669"/>
    <property type="project" value="UniProtKB-EC"/>
</dbReference>
<comment type="caution">
    <text evidence="5">The sequence shown here is derived from an EMBL/GenBank/DDBJ whole genome shotgun (WGS) entry which is preliminary data.</text>
</comment>
<dbReference type="SUPFAM" id="SSF48179">
    <property type="entry name" value="6-phosphogluconate dehydrogenase C-terminal domain-like"/>
    <property type="match status" value="1"/>
</dbReference>
<dbReference type="GO" id="GO:0016628">
    <property type="term" value="F:oxidoreductase activity, acting on the CH-CH group of donors, NAD or NADP as acceptor"/>
    <property type="evidence" value="ECO:0007669"/>
    <property type="project" value="InterPro"/>
</dbReference>
<dbReference type="InterPro" id="IPR028359">
    <property type="entry name" value="UDP_ManNAc/GlcNAc_DH"/>
</dbReference>
<keyword evidence="2" id="KW-0520">NAD</keyword>
<name>A0A4Y7RLB0_9FIRM</name>
<dbReference type="GO" id="GO:0000271">
    <property type="term" value="P:polysaccharide biosynthetic process"/>
    <property type="evidence" value="ECO:0007669"/>
    <property type="project" value="InterPro"/>
</dbReference>
<dbReference type="NCBIfam" id="TIGR03026">
    <property type="entry name" value="NDP-sugDHase"/>
    <property type="match status" value="1"/>
</dbReference>
<dbReference type="PIRSF" id="PIRSF500136">
    <property type="entry name" value="UDP_ManNAc_DH"/>
    <property type="match status" value="1"/>
</dbReference>
<evidence type="ECO:0000256" key="3">
    <source>
        <dbReference type="PIRNR" id="PIRNR000124"/>
    </source>
</evidence>
<dbReference type="InterPro" id="IPR014026">
    <property type="entry name" value="UDP-Glc/GDP-Man_DH_dimer"/>
</dbReference>
<dbReference type="InterPro" id="IPR017476">
    <property type="entry name" value="UDP-Glc/GDP-Man"/>
</dbReference>
<dbReference type="OrthoDB" id="9803238at2"/>
<dbReference type="Pfam" id="PF00984">
    <property type="entry name" value="UDPG_MGDP_dh"/>
    <property type="match status" value="1"/>
</dbReference>
<dbReference type="PIRSF" id="PIRSF000124">
    <property type="entry name" value="UDPglc_GDPman_dh"/>
    <property type="match status" value="1"/>
</dbReference>
<dbReference type="Pfam" id="PF03720">
    <property type="entry name" value="UDPG_MGDP_dh_C"/>
    <property type="match status" value="1"/>
</dbReference>
<dbReference type="EC" id="1.1.1.336" evidence="5"/>
<dbReference type="NCBIfam" id="NF008286">
    <property type="entry name" value="PRK11064.1"/>
    <property type="match status" value="1"/>
</dbReference>
<dbReference type="PANTHER" id="PTHR43491">
    <property type="entry name" value="UDP-N-ACETYL-D-MANNOSAMINE DEHYDROGENASE"/>
    <property type="match status" value="1"/>
</dbReference>
<dbReference type="Gene3D" id="3.40.50.720">
    <property type="entry name" value="NAD(P)-binding Rossmann-like Domain"/>
    <property type="match status" value="2"/>
</dbReference>
<dbReference type="PANTHER" id="PTHR43491:SF1">
    <property type="entry name" value="UDP-N-ACETYL-D-MANNOSAMINE DEHYDROGENASE"/>
    <property type="match status" value="1"/>
</dbReference>
<evidence type="ECO:0000256" key="1">
    <source>
        <dbReference type="ARBA" id="ARBA00023002"/>
    </source>
</evidence>
<dbReference type="EMBL" id="QFFZ01000045">
    <property type="protein sequence ID" value="TEB09529.1"/>
    <property type="molecule type" value="Genomic_DNA"/>
</dbReference>
<reference evidence="5 6" key="1">
    <citation type="journal article" date="2018" name="Environ. Microbiol.">
        <title>Novel energy conservation strategies and behaviour of Pelotomaculum schinkii driving syntrophic propionate catabolism.</title>
        <authorList>
            <person name="Hidalgo-Ahumada C.A.P."/>
            <person name="Nobu M.K."/>
            <person name="Narihiro T."/>
            <person name="Tamaki H."/>
            <person name="Liu W.T."/>
            <person name="Kamagata Y."/>
            <person name="Stams A.J.M."/>
            <person name="Imachi H."/>
            <person name="Sousa D.Z."/>
        </authorList>
    </citation>
    <scope>NUCLEOTIDE SEQUENCE [LARGE SCALE GENOMIC DNA]</scope>
    <source>
        <strain evidence="5 6">MGP</strain>
    </source>
</reference>
<dbReference type="AlphaFoldDB" id="A0A4Y7RLB0"/>
<dbReference type="RefSeq" id="WP_134214911.1">
    <property type="nucleotide sequence ID" value="NZ_QFFZ01000045.1"/>
</dbReference>
<dbReference type="InterPro" id="IPR001732">
    <property type="entry name" value="UDP-Glc/GDP-Man_DH_N"/>
</dbReference>
<dbReference type="SUPFAM" id="SSF52413">
    <property type="entry name" value="UDP-glucose/GDP-mannose dehydrogenase C-terminal domain"/>
    <property type="match status" value="1"/>
</dbReference>
<accession>A0A4Y7RLB0</accession>
<sequence>MEKICTLGLGYIGLSMASLLATKGFQVHGIDINVKAVETINQGYSHINEPGLNDLVRFAVQSGNLVASFSPVPADIFIIAVPSLITKGHNPDINSIKAVTHAIAPHLTPGNLVIIESTSPVGTTEKVARWINKLRPDLVIPSLKMHVQPVSNKAQIFLAYCPERVLPGQILKELVNSDRIIGSMDKPSALKAQMFYKKFVRGGISLTDVRTAELTKLVENSFRDVNIAFANELSLICKKLGINVWEVVELANRHPRVNILQPGPGVGGHCITRDPWFLVNSAPDKARLIYTARMINDNMPGYTVNRIMEMAARFKHPVITCLGLSYKADSGELRESPAIKVVQQLGKDTTYQILAVEPHIKTLPDELIKCGNIKLVDLAAGLEQADLVVLLVNHHDFINVDLEMYGGKAVLDTRGMWRKTTKI</sequence>
<dbReference type="Proteomes" id="UP000297597">
    <property type="component" value="Unassembled WGS sequence"/>
</dbReference>
<dbReference type="InterPro" id="IPR014027">
    <property type="entry name" value="UDP-Glc/GDP-Man_DH_C"/>
</dbReference>
<organism evidence="5 6">
    <name type="scientific">Pelotomaculum propionicicum</name>
    <dbReference type="NCBI Taxonomy" id="258475"/>
    <lineage>
        <taxon>Bacteria</taxon>
        <taxon>Bacillati</taxon>
        <taxon>Bacillota</taxon>
        <taxon>Clostridia</taxon>
        <taxon>Eubacteriales</taxon>
        <taxon>Desulfotomaculaceae</taxon>
        <taxon>Pelotomaculum</taxon>
    </lineage>
</organism>
<evidence type="ECO:0000313" key="6">
    <source>
        <dbReference type="Proteomes" id="UP000297597"/>
    </source>
</evidence>
<dbReference type="Pfam" id="PF03721">
    <property type="entry name" value="UDPG_MGDP_dh_N"/>
    <property type="match status" value="1"/>
</dbReference>
<protein>
    <submittedName>
        <fullName evidence="5">UDP-N-acetyl-D-mannosamine dehydrogenase</fullName>
        <ecNumber evidence="5">1.1.1.336</ecNumber>
    </submittedName>
</protein>